<name>A0A0F7VFR8_PENBI</name>
<evidence type="ECO:0000256" key="1">
    <source>
        <dbReference type="SAM" id="Coils"/>
    </source>
</evidence>
<feature type="compositionally biased region" description="Polar residues" evidence="2">
    <location>
        <begin position="386"/>
        <end position="407"/>
    </location>
</feature>
<proteinExistence type="predicted"/>
<evidence type="ECO:0000313" key="4">
    <source>
        <dbReference type="Proteomes" id="UP000042958"/>
    </source>
</evidence>
<feature type="coiled-coil region" evidence="1">
    <location>
        <begin position="68"/>
        <end position="267"/>
    </location>
</feature>
<feature type="region of interest" description="Disordered" evidence="2">
    <location>
        <begin position="1"/>
        <end position="37"/>
    </location>
</feature>
<dbReference type="EMBL" id="CDHK01000004">
    <property type="protein sequence ID" value="CEO61105.1"/>
    <property type="molecule type" value="Genomic_DNA"/>
</dbReference>
<organism evidence="3 4">
    <name type="scientific">Penicillium brasilianum</name>
    <dbReference type="NCBI Taxonomy" id="104259"/>
    <lineage>
        <taxon>Eukaryota</taxon>
        <taxon>Fungi</taxon>
        <taxon>Dikarya</taxon>
        <taxon>Ascomycota</taxon>
        <taxon>Pezizomycotina</taxon>
        <taxon>Eurotiomycetes</taxon>
        <taxon>Eurotiomycetidae</taxon>
        <taxon>Eurotiales</taxon>
        <taxon>Aspergillaceae</taxon>
        <taxon>Penicillium</taxon>
    </lineage>
</organism>
<accession>A0A0F7VFR8</accession>
<keyword evidence="1" id="KW-0175">Coiled coil</keyword>
<dbReference type="AlphaFoldDB" id="A0A0F7VFR8"/>
<feature type="compositionally biased region" description="Basic and acidic residues" evidence="2">
    <location>
        <begin position="26"/>
        <end position="37"/>
    </location>
</feature>
<reference evidence="4" key="1">
    <citation type="journal article" date="2015" name="Genome Announc.">
        <title>Draft genome sequence of the fungus Penicillium brasilianum MG11.</title>
        <authorList>
            <person name="Horn F."/>
            <person name="Linde J."/>
            <person name="Mattern D.J."/>
            <person name="Walther G."/>
            <person name="Guthke R."/>
            <person name="Brakhage A.A."/>
            <person name="Valiante V."/>
        </authorList>
    </citation>
    <scope>NUCLEOTIDE SEQUENCE [LARGE SCALE GENOMIC DNA]</scope>
    <source>
        <strain evidence="4">MG11</strain>
    </source>
</reference>
<feature type="region of interest" description="Disordered" evidence="2">
    <location>
        <begin position="386"/>
        <end position="410"/>
    </location>
</feature>
<protein>
    <submittedName>
        <fullName evidence="3">Uncharacterized protein</fullName>
    </submittedName>
</protein>
<dbReference type="OrthoDB" id="4366820at2759"/>
<gene>
    <name evidence="3" type="ORF">PMG11_05459</name>
</gene>
<dbReference type="Proteomes" id="UP000042958">
    <property type="component" value="Unassembled WGS sequence"/>
</dbReference>
<evidence type="ECO:0000256" key="2">
    <source>
        <dbReference type="SAM" id="MobiDB-lite"/>
    </source>
</evidence>
<keyword evidence="4" id="KW-1185">Reference proteome</keyword>
<evidence type="ECO:0000313" key="3">
    <source>
        <dbReference type="EMBL" id="CEO61105.1"/>
    </source>
</evidence>
<sequence length="601" mass="69030">MKSNNTNNKETLSGVKTATAATTRRSGPDGKIDAARKDSLWPKDKRYLWLKGREAKLEAEQTLFQQAKQKFLQEKREFEERKEKHEQEELCFKLKCKSTREQWTMDTLDLKREATRNEEFRRRLETKRDDIVRPYLWAEADKREALQSRIICLEKDLGGAKNELKKAQNRYSDYCRQLTEHRRTIAHDVAKEVEQELHRQEGELVRKATEARKSATRKFRDANGQLRKARSMNSKLSEMVRTANKRYDELKDESDKYRQEQAQASRRLQWATRLDADNDSLVQGGNDDTEASHVAALREIDRLHAVHQADSRRHNYEKTNLRNQSILRYKKVRIQACKIYSLERDLAKKAATDNLSNLPLTEKKDAAVQTDAAVQIEAHVLTDSTAQSGAPVQAEASVQSDGAQSSMAEGFHAAQSMHQELFETITSLQEQVQQLEVDKALEQARSYNLDWNYRECQKLLEAVPSLEEQLKQLEEAKALEQARADSLEKEHAKKATELEVILKKYLNVLDHIRGLDGPTGALRDTVLTADEALDEIKKAYENPLTNIQLTTLLGDESRLAGELGQLFHWSDIIVDGIEKTDDGIIFKDEAELVRQYLSPQS</sequence>
<feature type="coiled-coil region" evidence="1">
    <location>
        <begin position="418"/>
        <end position="490"/>
    </location>
</feature>
<feature type="compositionally biased region" description="Polar residues" evidence="2">
    <location>
        <begin position="1"/>
        <end position="25"/>
    </location>
</feature>